<protein>
    <recommendedName>
        <fullName evidence="2">DUF7144 domain-containing protein</fullName>
    </recommendedName>
</protein>
<accession>A0A2S5J1X6</accession>
<evidence type="ECO:0000259" key="2">
    <source>
        <dbReference type="Pfam" id="PF23636"/>
    </source>
</evidence>
<dbReference type="EMBL" id="PRKW01000001">
    <property type="protein sequence ID" value="PPB50826.1"/>
    <property type="molecule type" value="Genomic_DNA"/>
</dbReference>
<dbReference type="RefSeq" id="WP_104120090.1">
    <property type="nucleotide sequence ID" value="NZ_PRKW01000001.1"/>
</dbReference>
<dbReference type="InterPro" id="IPR055568">
    <property type="entry name" value="DUF7144"/>
</dbReference>
<dbReference type="AlphaFoldDB" id="A0A2S5J1X6"/>
<proteinExistence type="predicted"/>
<feature type="transmembrane region" description="Helical" evidence="1">
    <location>
        <begin position="119"/>
        <end position="137"/>
    </location>
</feature>
<keyword evidence="1" id="KW-0472">Membrane</keyword>
<keyword evidence="1" id="KW-0812">Transmembrane</keyword>
<keyword evidence="4" id="KW-1185">Reference proteome</keyword>
<name>A0A2S5J1X6_9MICC</name>
<organism evidence="3 4">
    <name type="scientific">Arthrobacter pityocampae</name>
    <dbReference type="NCBI Taxonomy" id="547334"/>
    <lineage>
        <taxon>Bacteria</taxon>
        <taxon>Bacillati</taxon>
        <taxon>Actinomycetota</taxon>
        <taxon>Actinomycetes</taxon>
        <taxon>Micrococcales</taxon>
        <taxon>Micrococcaceae</taxon>
        <taxon>Arthrobacter</taxon>
    </lineage>
</organism>
<reference evidence="3 4" key="1">
    <citation type="journal article" date="2014" name="Int. J. Syst. Evol. Microbiol.">
        <title>Arthrobacter pityocampae sp. nov., isolated from Thaumetopoea pityocampa (Lep., Thaumetopoeidae).</title>
        <authorList>
            <person name="Ince I.A."/>
            <person name="Demirbag Z."/>
            <person name="Kati H."/>
        </authorList>
    </citation>
    <scope>NUCLEOTIDE SEQUENCE [LARGE SCALE GENOMIC DNA]</scope>
    <source>
        <strain evidence="3 4">Tp2</strain>
    </source>
</reference>
<dbReference type="OrthoDB" id="4482242at2"/>
<evidence type="ECO:0000313" key="4">
    <source>
        <dbReference type="Proteomes" id="UP000239297"/>
    </source>
</evidence>
<evidence type="ECO:0000256" key="1">
    <source>
        <dbReference type="SAM" id="Phobius"/>
    </source>
</evidence>
<feature type="domain" description="DUF7144" evidence="2">
    <location>
        <begin position="27"/>
        <end position="140"/>
    </location>
</feature>
<dbReference type="Proteomes" id="UP000239297">
    <property type="component" value="Unassembled WGS sequence"/>
</dbReference>
<gene>
    <name evidence="3" type="ORF">C4K88_02850</name>
</gene>
<comment type="caution">
    <text evidence="3">The sequence shown here is derived from an EMBL/GenBank/DDBJ whole genome shotgun (WGS) entry which is preliminary data.</text>
</comment>
<feature type="transmembrane region" description="Helical" evidence="1">
    <location>
        <begin position="23"/>
        <end position="50"/>
    </location>
</feature>
<evidence type="ECO:0000313" key="3">
    <source>
        <dbReference type="EMBL" id="PPB50826.1"/>
    </source>
</evidence>
<feature type="transmembrane region" description="Helical" evidence="1">
    <location>
        <begin position="94"/>
        <end position="113"/>
    </location>
</feature>
<feature type="transmembrane region" description="Helical" evidence="1">
    <location>
        <begin position="70"/>
        <end position="89"/>
    </location>
</feature>
<sequence length="145" mass="16024">MVHDSKTSTSNYDRSTREHSEGAVGVTVLAGTLMIMTGIFHAFQGFVALLNDTFYIVLPEYVLQFDITTWGWIHLILGVLVALAGGALFRGAVWARTVAVIMACVSMILSFAWMPFYPLWSLTIIALDVFIIWAVTVHGRDIVAD</sequence>
<keyword evidence="1" id="KW-1133">Transmembrane helix</keyword>
<dbReference type="Pfam" id="PF23636">
    <property type="entry name" value="DUF7144"/>
    <property type="match status" value="1"/>
</dbReference>